<dbReference type="SMART" id="SM00051">
    <property type="entry name" value="DSL"/>
    <property type="match status" value="1"/>
</dbReference>
<keyword evidence="19" id="KW-1185">Reference proteome</keyword>
<feature type="chain" id="PRO_5044791616" description="Delta-like protein" evidence="15">
    <location>
        <begin position="31"/>
        <end position="496"/>
    </location>
</feature>
<feature type="coiled-coil region" evidence="13">
    <location>
        <begin position="316"/>
        <end position="350"/>
    </location>
</feature>
<keyword evidence="9 11" id="KW-1015">Disulfide bond</keyword>
<dbReference type="AlphaFoldDB" id="A0ABD0KMM3"/>
<dbReference type="InterPro" id="IPR011651">
    <property type="entry name" value="Notch_ligand_N"/>
</dbReference>
<dbReference type="Gene3D" id="2.10.25.140">
    <property type="match status" value="1"/>
</dbReference>
<feature type="region of interest" description="Disordered" evidence="14">
    <location>
        <begin position="264"/>
        <end position="295"/>
    </location>
</feature>
<dbReference type="GO" id="GO:0005576">
    <property type="term" value="C:extracellular region"/>
    <property type="evidence" value="ECO:0007669"/>
    <property type="project" value="UniProtKB-SubCell"/>
</dbReference>
<keyword evidence="12" id="KW-0472">Membrane</keyword>
<dbReference type="SUPFAM" id="SSF49842">
    <property type="entry name" value="TNF-like"/>
    <property type="match status" value="1"/>
</dbReference>
<dbReference type="PANTHER" id="PTHR22923">
    <property type="entry name" value="CEREBELLIN-RELATED"/>
    <property type="match status" value="1"/>
</dbReference>
<evidence type="ECO:0000256" key="4">
    <source>
        <dbReference type="ARBA" id="ARBA00022536"/>
    </source>
</evidence>
<dbReference type="PROSITE" id="PS51051">
    <property type="entry name" value="DSL"/>
    <property type="match status" value="1"/>
</dbReference>
<dbReference type="Proteomes" id="UP001519460">
    <property type="component" value="Unassembled WGS sequence"/>
</dbReference>
<feature type="domain" description="C1q" evidence="16">
    <location>
        <begin position="366"/>
        <end position="496"/>
    </location>
</feature>
<evidence type="ECO:0000256" key="13">
    <source>
        <dbReference type="SAM" id="Coils"/>
    </source>
</evidence>
<evidence type="ECO:0000256" key="10">
    <source>
        <dbReference type="ARBA" id="ARBA00023180"/>
    </source>
</evidence>
<proteinExistence type="predicted"/>
<feature type="disulfide bond" evidence="11">
    <location>
        <begin position="189"/>
        <end position="198"/>
    </location>
</feature>
<keyword evidence="3" id="KW-0964">Secreted</keyword>
<comment type="function">
    <text evidence="12">Putative Notch ligand involved in the mediation of Notch signaling.</text>
</comment>
<dbReference type="Gene3D" id="2.60.120.40">
    <property type="match status" value="1"/>
</dbReference>
<evidence type="ECO:0000256" key="1">
    <source>
        <dbReference type="ARBA" id="ARBA00004613"/>
    </source>
</evidence>
<comment type="caution">
    <text evidence="18">The sequence shown here is derived from an EMBL/GenBank/DDBJ whole genome shotgun (WGS) entry which is preliminary data.</text>
</comment>
<evidence type="ECO:0000256" key="3">
    <source>
        <dbReference type="ARBA" id="ARBA00022525"/>
    </source>
</evidence>
<keyword evidence="5 12" id="KW-0812">Transmembrane</keyword>
<dbReference type="InterPro" id="IPR050822">
    <property type="entry name" value="Cerebellin_Synaptic_Org"/>
</dbReference>
<dbReference type="Pfam" id="PF00386">
    <property type="entry name" value="C1q"/>
    <property type="match status" value="1"/>
</dbReference>
<evidence type="ECO:0000256" key="6">
    <source>
        <dbReference type="ARBA" id="ARBA00022729"/>
    </source>
</evidence>
<feature type="domain" description="DSL" evidence="17">
    <location>
        <begin position="187"/>
        <end position="232"/>
    </location>
</feature>
<feature type="signal peptide" evidence="15">
    <location>
        <begin position="1"/>
        <end position="30"/>
    </location>
</feature>
<dbReference type="EMBL" id="JACVVK020000150">
    <property type="protein sequence ID" value="KAK7488474.1"/>
    <property type="molecule type" value="Genomic_DNA"/>
</dbReference>
<evidence type="ECO:0000313" key="18">
    <source>
        <dbReference type="EMBL" id="KAK7488474.1"/>
    </source>
</evidence>
<accession>A0ABD0KMM3</accession>
<evidence type="ECO:0000256" key="5">
    <source>
        <dbReference type="ARBA" id="ARBA00022692"/>
    </source>
</evidence>
<dbReference type="InterPro" id="IPR001774">
    <property type="entry name" value="DSL"/>
</dbReference>
<evidence type="ECO:0000256" key="14">
    <source>
        <dbReference type="SAM" id="MobiDB-lite"/>
    </source>
</evidence>
<keyword evidence="13" id="KW-0175">Coiled coil</keyword>
<dbReference type="PANTHER" id="PTHR22923:SF116">
    <property type="entry name" value="C1Q DOMAIN-CONTAINING PROTEIN"/>
    <property type="match status" value="1"/>
</dbReference>
<keyword evidence="10" id="KW-0325">Glycoprotein</keyword>
<dbReference type="InterPro" id="IPR001073">
    <property type="entry name" value="C1q_dom"/>
</dbReference>
<evidence type="ECO:0000256" key="2">
    <source>
        <dbReference type="ARBA" id="ARBA00022473"/>
    </source>
</evidence>
<dbReference type="Pfam" id="PF07657">
    <property type="entry name" value="MNNL"/>
    <property type="match status" value="1"/>
</dbReference>
<dbReference type="PROSITE" id="PS50871">
    <property type="entry name" value="C1Q"/>
    <property type="match status" value="1"/>
</dbReference>
<evidence type="ECO:0000259" key="17">
    <source>
        <dbReference type="PROSITE" id="PS51051"/>
    </source>
</evidence>
<gene>
    <name evidence="18" type="ORF">BaRGS_00020259</name>
</gene>
<dbReference type="Pfam" id="PF01414">
    <property type="entry name" value="DSL"/>
    <property type="match status" value="1"/>
</dbReference>
<evidence type="ECO:0000256" key="7">
    <source>
        <dbReference type="ARBA" id="ARBA00022737"/>
    </source>
</evidence>
<evidence type="ECO:0000313" key="19">
    <source>
        <dbReference type="Proteomes" id="UP001519460"/>
    </source>
</evidence>
<reference evidence="18 19" key="1">
    <citation type="journal article" date="2023" name="Sci. Data">
        <title>Genome assembly of the Korean intertidal mud-creeper Batillaria attramentaria.</title>
        <authorList>
            <person name="Patra A.K."/>
            <person name="Ho P.T."/>
            <person name="Jun S."/>
            <person name="Lee S.J."/>
            <person name="Kim Y."/>
            <person name="Won Y.J."/>
        </authorList>
    </citation>
    <scope>NUCLEOTIDE SEQUENCE [LARGE SCALE GENOMIC DNA]</scope>
    <source>
        <strain evidence="18">Wonlab-2016</strain>
    </source>
</reference>
<protein>
    <recommendedName>
        <fullName evidence="12">Delta-like protein</fullName>
    </recommendedName>
</protein>
<evidence type="ECO:0000256" key="15">
    <source>
        <dbReference type="SAM" id="SignalP"/>
    </source>
</evidence>
<evidence type="ECO:0000256" key="9">
    <source>
        <dbReference type="ARBA" id="ARBA00023157"/>
    </source>
</evidence>
<evidence type="ECO:0000256" key="12">
    <source>
        <dbReference type="RuleBase" id="RU280815"/>
    </source>
</evidence>
<organism evidence="18 19">
    <name type="scientific">Batillaria attramentaria</name>
    <dbReference type="NCBI Taxonomy" id="370345"/>
    <lineage>
        <taxon>Eukaryota</taxon>
        <taxon>Metazoa</taxon>
        <taxon>Spiralia</taxon>
        <taxon>Lophotrochozoa</taxon>
        <taxon>Mollusca</taxon>
        <taxon>Gastropoda</taxon>
        <taxon>Caenogastropoda</taxon>
        <taxon>Sorbeoconcha</taxon>
        <taxon>Cerithioidea</taxon>
        <taxon>Batillariidae</taxon>
        <taxon>Batillaria</taxon>
    </lineage>
</organism>
<comment type="caution">
    <text evidence="11">Lacks conserved residue(s) required for the propagation of feature annotation.</text>
</comment>
<keyword evidence="7 12" id="KW-0677">Repeat</keyword>
<keyword evidence="8 12" id="KW-1133">Transmembrane helix</keyword>
<dbReference type="GO" id="GO:0016020">
    <property type="term" value="C:membrane"/>
    <property type="evidence" value="ECO:0007669"/>
    <property type="project" value="UniProtKB-SubCell"/>
</dbReference>
<keyword evidence="6 12" id="KW-0732">Signal</keyword>
<evidence type="ECO:0000259" key="16">
    <source>
        <dbReference type="PROSITE" id="PS50871"/>
    </source>
</evidence>
<keyword evidence="4 12" id="KW-0245">EGF-like domain</keyword>
<feature type="compositionally biased region" description="Polar residues" evidence="14">
    <location>
        <begin position="264"/>
        <end position="281"/>
    </location>
</feature>
<evidence type="ECO:0000256" key="11">
    <source>
        <dbReference type="PROSITE-ProRule" id="PRU00377"/>
    </source>
</evidence>
<evidence type="ECO:0000256" key="8">
    <source>
        <dbReference type="ARBA" id="ARBA00022989"/>
    </source>
</evidence>
<dbReference type="InterPro" id="IPR008983">
    <property type="entry name" value="Tumour_necrosis_fac-like_dom"/>
</dbReference>
<dbReference type="SMART" id="SM00110">
    <property type="entry name" value="C1Q"/>
    <property type="match status" value="1"/>
</dbReference>
<sequence length="496" mass="53937">MDSRKIHHRKHLLLTIAVLSIAALVPPCEATVNRKVAVQFVSYSNHEGRLADGTCCDGLTLPHGDCAPDNCDTTFSLCFKRSSSSADSQCLLAINISTIYNNNTVTSFGRRIGEMENDTFSLIALPFDTMENLTMEVAVLEVDHDVRHVLGNFPLQITWTDLFTLTPDWRQYHFENPVVSLVINVTSFCSKYFYGESCDTFCRPADSSYQGHYLCDNNGHKLCLSGRSCDVRDPAMTTAATTPLVRATADKTSPTPYVDTHITMTTPASSPLPSEDTTATAPSLAPESNPHLTPNNTPCPGIAQTENTPCRCAMETDSLEATLSQLSARLVQLEADNKDMRSELAETRAEHAAFRHLSPCSSHAAENRTAVAFHAWLKNSTCSTFGPVVPQEITTNVGDAFGQSGVFIAPVTGTYLFLITAGPNVDSGKPANLVLMIQREVGAVAVSSDLQNPDTSTNHAIVTLTRGDYVWLRAEGYAGFHGDHWTTFSGALLFES</sequence>
<name>A0ABD0KMM3_9CAEN</name>
<dbReference type="Gene3D" id="2.60.40.3510">
    <property type="match status" value="1"/>
</dbReference>
<comment type="subcellular location">
    <subcellularLocation>
        <location evidence="12">Membrane</location>
        <topology evidence="12">Single-pass type I membrane protein</topology>
    </subcellularLocation>
    <subcellularLocation>
        <location evidence="1">Secreted</location>
    </subcellularLocation>
</comment>
<keyword evidence="2 12" id="KW-0217">Developmental protein</keyword>